<keyword evidence="2" id="KW-0472">Membrane</keyword>
<feature type="domain" description="Calcineurin-like phosphoesterase" evidence="3">
    <location>
        <begin position="149"/>
        <end position="340"/>
    </location>
</feature>
<keyword evidence="5" id="KW-1185">Reference proteome</keyword>
<organism evidence="4 5">
    <name type="scientific">Diplogelasinospora grovesii</name>
    <dbReference type="NCBI Taxonomy" id="303347"/>
    <lineage>
        <taxon>Eukaryota</taxon>
        <taxon>Fungi</taxon>
        <taxon>Dikarya</taxon>
        <taxon>Ascomycota</taxon>
        <taxon>Pezizomycotina</taxon>
        <taxon>Sordariomycetes</taxon>
        <taxon>Sordariomycetidae</taxon>
        <taxon>Sordariales</taxon>
        <taxon>Diplogelasinosporaceae</taxon>
        <taxon>Diplogelasinospora</taxon>
    </lineage>
</organism>
<feature type="region of interest" description="Disordered" evidence="1">
    <location>
        <begin position="397"/>
        <end position="433"/>
    </location>
</feature>
<feature type="region of interest" description="Disordered" evidence="1">
    <location>
        <begin position="60"/>
        <end position="96"/>
    </location>
</feature>
<feature type="compositionally biased region" description="Acidic residues" evidence="1">
    <location>
        <begin position="241"/>
        <end position="250"/>
    </location>
</feature>
<evidence type="ECO:0000313" key="4">
    <source>
        <dbReference type="EMBL" id="KAK3943159.1"/>
    </source>
</evidence>
<dbReference type="EMBL" id="MU853768">
    <property type="protein sequence ID" value="KAK3943159.1"/>
    <property type="molecule type" value="Genomic_DNA"/>
</dbReference>
<dbReference type="GO" id="GO:0016791">
    <property type="term" value="F:phosphatase activity"/>
    <property type="evidence" value="ECO:0007669"/>
    <property type="project" value="TreeGrafter"/>
</dbReference>
<feature type="compositionally biased region" description="Polar residues" evidence="1">
    <location>
        <begin position="87"/>
        <end position="96"/>
    </location>
</feature>
<evidence type="ECO:0000259" key="3">
    <source>
        <dbReference type="Pfam" id="PF00149"/>
    </source>
</evidence>
<dbReference type="InterPro" id="IPR004843">
    <property type="entry name" value="Calcineurin-like_PHP"/>
</dbReference>
<dbReference type="PANTHER" id="PTHR42850">
    <property type="entry name" value="METALLOPHOSPHOESTERASE"/>
    <property type="match status" value="1"/>
</dbReference>
<keyword evidence="2" id="KW-0812">Transmembrane</keyword>
<evidence type="ECO:0000256" key="2">
    <source>
        <dbReference type="SAM" id="Phobius"/>
    </source>
</evidence>
<dbReference type="SUPFAM" id="SSF56300">
    <property type="entry name" value="Metallo-dependent phosphatases"/>
    <property type="match status" value="1"/>
</dbReference>
<feature type="compositionally biased region" description="Basic residues" evidence="1">
    <location>
        <begin position="227"/>
        <end position="238"/>
    </location>
</feature>
<dbReference type="InterPro" id="IPR029052">
    <property type="entry name" value="Metallo-depent_PP-like"/>
</dbReference>
<feature type="compositionally biased region" description="Basic and acidic residues" evidence="1">
    <location>
        <begin position="60"/>
        <end position="70"/>
    </location>
</feature>
<name>A0AAN6S7B9_9PEZI</name>
<dbReference type="Gene3D" id="3.60.21.10">
    <property type="match status" value="1"/>
</dbReference>
<dbReference type="Proteomes" id="UP001303473">
    <property type="component" value="Unassembled WGS sequence"/>
</dbReference>
<proteinExistence type="predicted"/>
<feature type="region of interest" description="Disordered" evidence="1">
    <location>
        <begin position="227"/>
        <end position="264"/>
    </location>
</feature>
<dbReference type="GO" id="GO:0006798">
    <property type="term" value="P:polyphosphate catabolic process"/>
    <property type="evidence" value="ECO:0007669"/>
    <property type="project" value="TreeGrafter"/>
</dbReference>
<reference evidence="5" key="1">
    <citation type="journal article" date="2023" name="Mol. Phylogenet. Evol.">
        <title>Genome-scale phylogeny and comparative genomics of the fungal order Sordariales.</title>
        <authorList>
            <person name="Hensen N."/>
            <person name="Bonometti L."/>
            <person name="Westerberg I."/>
            <person name="Brannstrom I.O."/>
            <person name="Guillou S."/>
            <person name="Cros-Aarteil S."/>
            <person name="Calhoun S."/>
            <person name="Haridas S."/>
            <person name="Kuo A."/>
            <person name="Mondo S."/>
            <person name="Pangilinan J."/>
            <person name="Riley R."/>
            <person name="LaButti K."/>
            <person name="Andreopoulos B."/>
            <person name="Lipzen A."/>
            <person name="Chen C."/>
            <person name="Yan M."/>
            <person name="Daum C."/>
            <person name="Ng V."/>
            <person name="Clum A."/>
            <person name="Steindorff A."/>
            <person name="Ohm R.A."/>
            <person name="Martin F."/>
            <person name="Silar P."/>
            <person name="Natvig D.O."/>
            <person name="Lalanne C."/>
            <person name="Gautier V."/>
            <person name="Ament-Velasquez S.L."/>
            <person name="Kruys A."/>
            <person name="Hutchinson M.I."/>
            <person name="Powell A.J."/>
            <person name="Barry K."/>
            <person name="Miller A.N."/>
            <person name="Grigoriev I.V."/>
            <person name="Debuchy R."/>
            <person name="Gladieux P."/>
            <person name="Hiltunen Thoren M."/>
            <person name="Johannesson H."/>
        </authorList>
    </citation>
    <scope>NUCLEOTIDE SEQUENCE [LARGE SCALE GENOMIC DNA]</scope>
    <source>
        <strain evidence="5">CBS 340.73</strain>
    </source>
</reference>
<dbReference type="InterPro" id="IPR050126">
    <property type="entry name" value="Ap4A_hydrolase"/>
</dbReference>
<evidence type="ECO:0000256" key="1">
    <source>
        <dbReference type="SAM" id="MobiDB-lite"/>
    </source>
</evidence>
<evidence type="ECO:0000313" key="5">
    <source>
        <dbReference type="Proteomes" id="UP001303473"/>
    </source>
</evidence>
<dbReference type="GO" id="GO:0000298">
    <property type="term" value="F:endopolyphosphatase activity"/>
    <property type="evidence" value="ECO:0007669"/>
    <property type="project" value="TreeGrafter"/>
</dbReference>
<protein>
    <submittedName>
        <fullName evidence="4">Metallo-dependent phosphatase-like protein</fullName>
    </submittedName>
</protein>
<dbReference type="Pfam" id="PF00149">
    <property type="entry name" value="Metallophos"/>
    <property type="match status" value="1"/>
</dbReference>
<dbReference type="AlphaFoldDB" id="A0AAN6S7B9"/>
<feature type="compositionally biased region" description="Basic and acidic residues" evidence="1">
    <location>
        <begin position="405"/>
        <end position="418"/>
    </location>
</feature>
<comment type="caution">
    <text evidence="4">The sequence shown here is derived from an EMBL/GenBank/DDBJ whole genome shotgun (WGS) entry which is preliminary data.</text>
</comment>
<feature type="transmembrane region" description="Helical" evidence="2">
    <location>
        <begin position="21"/>
        <end position="41"/>
    </location>
</feature>
<gene>
    <name evidence="4" type="ORF">QBC46DRAFT_378386</name>
</gene>
<dbReference type="PANTHER" id="PTHR42850:SF4">
    <property type="entry name" value="ZINC-DEPENDENT ENDOPOLYPHOSPHATASE"/>
    <property type="match status" value="1"/>
</dbReference>
<sequence length="481" mass="53250">MAVPGFSRFRLQLRRCTRPSCTLTAAIVIGAVLSLTLVILYKSTSMGRFTQISLQGDASEEVRMSADADHQPQALHHQPEHEETHDNQAQQKPAQTETYATVITSDDMEYKTYSQPGLPPPQNMVADLDPQYLPWTNNTATTTSERKKRLVVVGDVHGQLTTLQALLHKISFQPHTGDGGDHLLLTGDMVAKGPDSPGVVKLVMDLGASCSAVRGNHEDKVLAAYRKHHHKHHPKHKSHGDDDDDDDDDDKVQKEDGPSRVARSLSRKQIDWLSALPLILRLQNPPHHHHQTTDGLSPPWNAGQIIIVHGGLVPGVPLEKQDPWAVMNMRCLTYPKHKHTVAVPVDSRDGEPWSRAWNRFQNTQISKEEERMVVIYGHDAKMGLQVDITVKLGEIETSTDGAGDGDIREEGETERGDGTVEEGGEVEASRKRRRKGTRYAFGLDSGCGHGRKLTALIIETEGGHVTHRIEQVDCLSPPSKH</sequence>
<dbReference type="GO" id="GO:0005737">
    <property type="term" value="C:cytoplasm"/>
    <property type="evidence" value="ECO:0007669"/>
    <property type="project" value="TreeGrafter"/>
</dbReference>
<feature type="compositionally biased region" description="Basic and acidic residues" evidence="1">
    <location>
        <begin position="77"/>
        <end position="86"/>
    </location>
</feature>
<dbReference type="CDD" id="cd00144">
    <property type="entry name" value="MPP_PPP_family"/>
    <property type="match status" value="1"/>
</dbReference>
<accession>A0AAN6S7B9</accession>
<keyword evidence="2" id="KW-1133">Transmembrane helix</keyword>